<gene>
    <name evidence="1" type="ORF">UY58_C0002G0017</name>
</gene>
<proteinExistence type="predicted"/>
<sequence>MANNGLGAEQGVLKGLERLGFKLAPRSARLDEVYKVDAIVLAPPLSEGNYFFPQPLAVQVTTRPEDWTKRAEFLAVARAVGARLVYMELKGMDVNGEVQSAVAAGLNAVFYDASAPTAVLLTVRDNSFALQDLAATMVQFKSWLETIIPGELSGTINFWLATERLGFLEAELPAPGEPDRKISMPAYVHESQIADQSLRMRLRAYSGDLPVPERIPVLFNDGGWQRREHWRKAASHVRLRQDG</sequence>
<accession>A0A0G1WFG1</accession>
<evidence type="ECO:0000313" key="2">
    <source>
        <dbReference type="Proteomes" id="UP000033982"/>
    </source>
</evidence>
<organism evidence="1 2">
    <name type="scientific">Candidatus Magasanikbacteria bacterium GW2011_GWA2_50_22</name>
    <dbReference type="NCBI Taxonomy" id="1619043"/>
    <lineage>
        <taxon>Bacteria</taxon>
        <taxon>Candidatus Magasanikiibacteriota</taxon>
    </lineage>
</organism>
<dbReference type="Proteomes" id="UP000033982">
    <property type="component" value="Unassembled WGS sequence"/>
</dbReference>
<name>A0A0G1WFG1_9BACT</name>
<reference evidence="1 2" key="1">
    <citation type="journal article" date="2015" name="Nature">
        <title>rRNA introns, odd ribosomes, and small enigmatic genomes across a large radiation of phyla.</title>
        <authorList>
            <person name="Brown C.T."/>
            <person name="Hug L.A."/>
            <person name="Thomas B.C."/>
            <person name="Sharon I."/>
            <person name="Castelle C.J."/>
            <person name="Singh A."/>
            <person name="Wilkins M.J."/>
            <person name="Williams K.H."/>
            <person name="Banfield J.F."/>
        </authorList>
    </citation>
    <scope>NUCLEOTIDE SEQUENCE [LARGE SCALE GENOMIC DNA]</scope>
</reference>
<dbReference type="AlphaFoldDB" id="A0A0G1WFG1"/>
<comment type="caution">
    <text evidence="1">The sequence shown here is derived from an EMBL/GenBank/DDBJ whole genome shotgun (WGS) entry which is preliminary data.</text>
</comment>
<dbReference type="EMBL" id="LCQN01000002">
    <property type="protein sequence ID" value="KKW17531.1"/>
    <property type="molecule type" value="Genomic_DNA"/>
</dbReference>
<evidence type="ECO:0000313" key="1">
    <source>
        <dbReference type="EMBL" id="KKW17531.1"/>
    </source>
</evidence>
<protein>
    <submittedName>
        <fullName evidence="1">Uncharacterized protein</fullName>
    </submittedName>
</protein>